<sequence>MNDQCNLFVRCQKLNRLRLNNDFPKDPKDTSGNDPENKENFFSCKQFCDLQKKLKKRSDFNEFKEMCLALELIIVMICLLSFDVCPGSIQTISK</sequence>
<comment type="caution">
    <text evidence="1">The sequence shown here is derived from an EMBL/GenBank/DDBJ whole genome shotgun (WGS) entry which is preliminary data.</text>
</comment>
<evidence type="ECO:0000313" key="1">
    <source>
        <dbReference type="EMBL" id="RNA44015.1"/>
    </source>
</evidence>
<proteinExistence type="predicted"/>
<name>A0A3M7T7R4_BRAPC</name>
<keyword evidence="2" id="KW-1185">Reference proteome</keyword>
<organism evidence="1 2">
    <name type="scientific">Brachionus plicatilis</name>
    <name type="common">Marine rotifer</name>
    <name type="synonym">Brachionus muelleri</name>
    <dbReference type="NCBI Taxonomy" id="10195"/>
    <lineage>
        <taxon>Eukaryota</taxon>
        <taxon>Metazoa</taxon>
        <taxon>Spiralia</taxon>
        <taxon>Gnathifera</taxon>
        <taxon>Rotifera</taxon>
        <taxon>Eurotatoria</taxon>
        <taxon>Monogononta</taxon>
        <taxon>Pseudotrocha</taxon>
        <taxon>Ploima</taxon>
        <taxon>Brachionidae</taxon>
        <taxon>Brachionus</taxon>
    </lineage>
</organism>
<dbReference type="AlphaFoldDB" id="A0A3M7T7R4"/>
<gene>
    <name evidence="1" type="ORF">BpHYR1_050823</name>
</gene>
<accession>A0A3M7T7R4</accession>
<protein>
    <submittedName>
        <fullName evidence="1">Uncharacterized protein</fullName>
    </submittedName>
</protein>
<reference evidence="1 2" key="1">
    <citation type="journal article" date="2018" name="Sci. Rep.">
        <title>Genomic signatures of local adaptation to the degree of environmental predictability in rotifers.</title>
        <authorList>
            <person name="Franch-Gras L."/>
            <person name="Hahn C."/>
            <person name="Garcia-Roger E.M."/>
            <person name="Carmona M.J."/>
            <person name="Serra M."/>
            <person name="Gomez A."/>
        </authorList>
    </citation>
    <scope>NUCLEOTIDE SEQUENCE [LARGE SCALE GENOMIC DNA]</scope>
    <source>
        <strain evidence="1">HYR1</strain>
    </source>
</reference>
<evidence type="ECO:0000313" key="2">
    <source>
        <dbReference type="Proteomes" id="UP000276133"/>
    </source>
</evidence>
<dbReference type="EMBL" id="REGN01000165">
    <property type="protein sequence ID" value="RNA44015.1"/>
    <property type="molecule type" value="Genomic_DNA"/>
</dbReference>
<dbReference type="Proteomes" id="UP000276133">
    <property type="component" value="Unassembled WGS sequence"/>
</dbReference>